<sequence>TKPAKRIYDEYSWYERLAEAGVTEGIVKVHGIFEDVETGATALMMQYGGTSLLHRERLQMPRKTRGDKLSSTQVTLSEGELKQLLKIIRGINDAGITHNDLKPDNIVVDDAGRVSIIDFDMAEDIYLRKNYTRTPDSDAAQVILSPKLMSTAQMFYIRTSRNSQKRYFDVGTKSTYGTGRKYYRVLRHIPSSPTSPQALGQVLLLTLESPTLKSPLRFIDRHLSPELTLKRVVLVESLAHDLDNAMRPEFWNFLKVNDIFPTKDYSTTSQYLHEGILFIYGDTLGGELDDFVLEKEVIEKVEPVVVAKLRHLRDKYDALASFHFLPPCPASRRIIAEISLFKPEDWLVSAVESPISLPKRSDCKPLDSPAAWWSHYGSYGRQQTQVHVHPVSTAYRKKTVRIPPHCSRRSINYKPEASHFLQRVGPCPPVFLLFLQSIIYC</sequence>
<dbReference type="STRING" id="181874.A0A409X2J5"/>
<organism evidence="2 3">
    <name type="scientific">Panaeolus cyanescens</name>
    <dbReference type="NCBI Taxonomy" id="181874"/>
    <lineage>
        <taxon>Eukaryota</taxon>
        <taxon>Fungi</taxon>
        <taxon>Dikarya</taxon>
        <taxon>Basidiomycota</taxon>
        <taxon>Agaricomycotina</taxon>
        <taxon>Agaricomycetes</taxon>
        <taxon>Agaricomycetidae</taxon>
        <taxon>Agaricales</taxon>
        <taxon>Agaricineae</taxon>
        <taxon>Galeropsidaceae</taxon>
        <taxon>Panaeolus</taxon>
    </lineage>
</organism>
<dbReference type="Gene3D" id="1.10.510.10">
    <property type="entry name" value="Transferase(Phosphotransferase) domain 1"/>
    <property type="match status" value="1"/>
</dbReference>
<comment type="caution">
    <text evidence="2">The sequence shown here is derived from an EMBL/GenBank/DDBJ whole genome shotgun (WGS) entry which is preliminary data.</text>
</comment>
<accession>A0A409X2J5</accession>
<reference evidence="2 3" key="1">
    <citation type="journal article" date="2018" name="Evol. Lett.">
        <title>Horizontal gene cluster transfer increased hallucinogenic mushroom diversity.</title>
        <authorList>
            <person name="Reynolds H.T."/>
            <person name="Vijayakumar V."/>
            <person name="Gluck-Thaler E."/>
            <person name="Korotkin H.B."/>
            <person name="Matheny P.B."/>
            <person name="Slot J.C."/>
        </authorList>
    </citation>
    <scope>NUCLEOTIDE SEQUENCE [LARGE SCALE GENOMIC DNA]</scope>
    <source>
        <strain evidence="2 3">2629</strain>
    </source>
</reference>
<dbReference type="InterPro" id="IPR011009">
    <property type="entry name" value="Kinase-like_dom_sf"/>
</dbReference>
<evidence type="ECO:0000313" key="3">
    <source>
        <dbReference type="Proteomes" id="UP000284842"/>
    </source>
</evidence>
<proteinExistence type="predicted"/>
<dbReference type="PROSITE" id="PS00108">
    <property type="entry name" value="PROTEIN_KINASE_ST"/>
    <property type="match status" value="1"/>
</dbReference>
<dbReference type="InParanoid" id="A0A409X2J5"/>
<dbReference type="AlphaFoldDB" id="A0A409X2J5"/>
<feature type="non-terminal residue" evidence="2">
    <location>
        <position position="1"/>
    </location>
</feature>
<dbReference type="GO" id="GO:0004672">
    <property type="term" value="F:protein kinase activity"/>
    <property type="evidence" value="ECO:0007669"/>
    <property type="project" value="InterPro"/>
</dbReference>
<dbReference type="Proteomes" id="UP000284842">
    <property type="component" value="Unassembled WGS sequence"/>
</dbReference>
<keyword evidence="3" id="KW-1185">Reference proteome</keyword>
<feature type="domain" description="Protein kinase" evidence="1">
    <location>
        <begin position="1"/>
        <end position="260"/>
    </location>
</feature>
<dbReference type="PROSITE" id="PS50011">
    <property type="entry name" value="PROTEIN_KINASE_DOM"/>
    <property type="match status" value="1"/>
</dbReference>
<dbReference type="Pfam" id="PF00069">
    <property type="entry name" value="Pkinase"/>
    <property type="match status" value="1"/>
</dbReference>
<dbReference type="GO" id="GO:0005524">
    <property type="term" value="F:ATP binding"/>
    <property type="evidence" value="ECO:0007669"/>
    <property type="project" value="InterPro"/>
</dbReference>
<gene>
    <name evidence="2" type="ORF">CVT24_000040</name>
</gene>
<dbReference type="InterPro" id="IPR008271">
    <property type="entry name" value="Ser/Thr_kinase_AS"/>
</dbReference>
<evidence type="ECO:0000313" key="2">
    <source>
        <dbReference type="EMBL" id="PPQ84975.1"/>
    </source>
</evidence>
<dbReference type="SUPFAM" id="SSF56112">
    <property type="entry name" value="Protein kinase-like (PK-like)"/>
    <property type="match status" value="1"/>
</dbReference>
<dbReference type="EMBL" id="NHTK01004784">
    <property type="protein sequence ID" value="PPQ84975.1"/>
    <property type="molecule type" value="Genomic_DNA"/>
</dbReference>
<dbReference type="OrthoDB" id="2521594at2759"/>
<evidence type="ECO:0000259" key="1">
    <source>
        <dbReference type="PROSITE" id="PS50011"/>
    </source>
</evidence>
<dbReference type="Gene3D" id="3.30.200.20">
    <property type="entry name" value="Phosphorylase Kinase, domain 1"/>
    <property type="match status" value="1"/>
</dbReference>
<dbReference type="InterPro" id="IPR000719">
    <property type="entry name" value="Prot_kinase_dom"/>
</dbReference>
<protein>
    <recommendedName>
        <fullName evidence="1">Protein kinase domain-containing protein</fullName>
    </recommendedName>
</protein>
<name>A0A409X2J5_9AGAR</name>